<keyword evidence="2 5" id="KW-0812">Transmembrane</keyword>
<dbReference type="GO" id="GO:0005886">
    <property type="term" value="C:plasma membrane"/>
    <property type="evidence" value="ECO:0007669"/>
    <property type="project" value="UniProtKB-SubCell"/>
</dbReference>
<feature type="transmembrane region" description="Helical" evidence="5">
    <location>
        <begin position="335"/>
        <end position="360"/>
    </location>
</feature>
<feature type="transmembrane region" description="Helical" evidence="5">
    <location>
        <begin position="173"/>
        <end position="193"/>
    </location>
</feature>
<dbReference type="AlphaFoldDB" id="A0A1H7FHF2"/>
<feature type="transmembrane region" description="Helical" evidence="5">
    <location>
        <begin position="366"/>
        <end position="385"/>
    </location>
</feature>
<keyword evidence="3 5" id="KW-1133">Transmembrane helix</keyword>
<feature type="transmembrane region" description="Helical" evidence="5">
    <location>
        <begin position="246"/>
        <end position="266"/>
    </location>
</feature>
<gene>
    <name evidence="7" type="ORF">SAMN05660976_00091</name>
</gene>
<name>A0A1H7FHF2_9ACTN</name>
<evidence type="ECO:0000256" key="5">
    <source>
        <dbReference type="SAM" id="Phobius"/>
    </source>
</evidence>
<reference evidence="7 8" key="1">
    <citation type="submission" date="2016-10" db="EMBL/GenBank/DDBJ databases">
        <authorList>
            <person name="de Groot N.N."/>
        </authorList>
    </citation>
    <scope>NUCLEOTIDE SEQUENCE [LARGE SCALE GENOMIC DNA]</scope>
    <source>
        <strain evidence="7 8">DSM 43357</strain>
    </source>
</reference>
<evidence type="ECO:0000256" key="4">
    <source>
        <dbReference type="ARBA" id="ARBA00023136"/>
    </source>
</evidence>
<dbReference type="OrthoDB" id="3542332at2"/>
<dbReference type="EMBL" id="FOBF01000001">
    <property type="protein sequence ID" value="SEK25398.1"/>
    <property type="molecule type" value="Genomic_DNA"/>
</dbReference>
<evidence type="ECO:0000313" key="8">
    <source>
        <dbReference type="Proteomes" id="UP000198953"/>
    </source>
</evidence>
<evidence type="ECO:0000256" key="2">
    <source>
        <dbReference type="ARBA" id="ARBA00022692"/>
    </source>
</evidence>
<feature type="transmembrane region" description="Helical" evidence="5">
    <location>
        <begin position="214"/>
        <end position="234"/>
    </location>
</feature>
<feature type="transmembrane region" description="Helical" evidence="5">
    <location>
        <begin position="35"/>
        <end position="60"/>
    </location>
</feature>
<evidence type="ECO:0000259" key="6">
    <source>
        <dbReference type="PROSITE" id="PS50850"/>
    </source>
</evidence>
<dbReference type="InterPro" id="IPR036259">
    <property type="entry name" value="MFS_trans_sf"/>
</dbReference>
<feature type="transmembrane region" description="Helical" evidence="5">
    <location>
        <begin position="301"/>
        <end position="323"/>
    </location>
</feature>
<dbReference type="PANTHER" id="PTHR23542:SF1">
    <property type="entry name" value="MAJOR FACILITATOR SUPERFAMILY (MFS) PROFILE DOMAIN-CONTAINING PROTEIN"/>
    <property type="match status" value="1"/>
</dbReference>
<proteinExistence type="predicted"/>
<dbReference type="GO" id="GO:0022857">
    <property type="term" value="F:transmembrane transporter activity"/>
    <property type="evidence" value="ECO:0007669"/>
    <property type="project" value="InterPro"/>
</dbReference>
<evidence type="ECO:0000256" key="3">
    <source>
        <dbReference type="ARBA" id="ARBA00022989"/>
    </source>
</evidence>
<feature type="transmembrane region" description="Helical" evidence="5">
    <location>
        <begin position="112"/>
        <end position="131"/>
    </location>
</feature>
<dbReference type="InterPro" id="IPR011701">
    <property type="entry name" value="MFS"/>
</dbReference>
<evidence type="ECO:0000313" key="7">
    <source>
        <dbReference type="EMBL" id="SEK25398.1"/>
    </source>
</evidence>
<dbReference type="PANTHER" id="PTHR23542">
    <property type="match status" value="1"/>
</dbReference>
<dbReference type="PROSITE" id="PS50850">
    <property type="entry name" value="MFS"/>
    <property type="match status" value="1"/>
</dbReference>
<dbReference type="Gene3D" id="1.20.1250.20">
    <property type="entry name" value="MFS general substrate transporter like domains"/>
    <property type="match status" value="1"/>
</dbReference>
<dbReference type="Proteomes" id="UP000198953">
    <property type="component" value="Unassembled WGS sequence"/>
</dbReference>
<feature type="transmembrane region" description="Helical" evidence="5">
    <location>
        <begin position="81"/>
        <end position="106"/>
    </location>
</feature>
<dbReference type="Pfam" id="PF07690">
    <property type="entry name" value="MFS_1"/>
    <property type="match status" value="1"/>
</dbReference>
<dbReference type="RefSeq" id="WP_091097440.1">
    <property type="nucleotide sequence ID" value="NZ_FOBF01000001.1"/>
</dbReference>
<feature type="transmembrane region" description="Helical" evidence="5">
    <location>
        <begin position="143"/>
        <end position="167"/>
    </location>
</feature>
<feature type="transmembrane region" description="Helical" evidence="5">
    <location>
        <begin position="278"/>
        <end position="295"/>
    </location>
</feature>
<keyword evidence="8" id="KW-1185">Reference proteome</keyword>
<dbReference type="InterPro" id="IPR020846">
    <property type="entry name" value="MFS_dom"/>
</dbReference>
<dbReference type="STRING" id="46177.SAMN05660976_00091"/>
<feature type="domain" description="Major facilitator superfamily (MFS) profile" evidence="6">
    <location>
        <begin position="212"/>
        <end position="388"/>
    </location>
</feature>
<comment type="subcellular location">
    <subcellularLocation>
        <location evidence="1">Cell membrane</location>
        <topology evidence="1">Multi-pass membrane protein</topology>
    </subcellularLocation>
</comment>
<keyword evidence="4 5" id="KW-0472">Membrane</keyword>
<protein>
    <submittedName>
        <fullName evidence="7">Predicted arabinose efflux permease, MFS family</fullName>
    </submittedName>
</protein>
<organism evidence="7 8">
    <name type="scientific">Nonomuraea pusilla</name>
    <dbReference type="NCBI Taxonomy" id="46177"/>
    <lineage>
        <taxon>Bacteria</taxon>
        <taxon>Bacillati</taxon>
        <taxon>Actinomycetota</taxon>
        <taxon>Actinomycetes</taxon>
        <taxon>Streptosporangiales</taxon>
        <taxon>Streptosporangiaceae</taxon>
        <taxon>Nonomuraea</taxon>
    </lineage>
</organism>
<dbReference type="SUPFAM" id="SSF103473">
    <property type="entry name" value="MFS general substrate transporter"/>
    <property type="match status" value="1"/>
</dbReference>
<accession>A0A1H7FHF2</accession>
<evidence type="ECO:0000256" key="1">
    <source>
        <dbReference type="ARBA" id="ARBA00004651"/>
    </source>
</evidence>
<sequence length="388" mass="38449">MGQTPPYRSLLGLPGVPAQAVLGFLSQLTQQVAPVGMVLVLQSATGSLAVAGLGAAAFSVGMGMGRPVQGRVIDRRGPRPVLALTALLHVAALAGLIAGAAAAWPVWVLVTLAWAAGAGLPPVSVSMRLAWGRRTDAASRTAAYSLVYLVQELAMLVGPLLFGLVIAVASPPAALGLVTAAAGAGTLAFSRVLSGGGGPATRDRGRVFEDRGMIVLLLVVTLLGGTTGALQVGLPALAASLDAPAATGPLVAGLSLGGVAGALLYSARSWGSRPAPRLVALLLVLGLLLAPLALIEALPPFWAVLFAGGVLLNPAMTTSSLLVDELAPAAQGEAFGWMSTALGVGAAAGAGAAGVAGQWYGAQVPFLVSAAFALLAAALATVLLARSR</sequence>